<sequence>MRAPVTEATPQKAPRMKPWIEAIHAYAPGKSKAGDGRSLIKLSANENPLGTSPAALEARAEAVMPSLYPDPDSTGLREKLGELHSIDPARIVCGTGSDELLNLAVQAFAGPGDEVLFSRFSFSVYDIATRRCGATPVEAPDRDFGTDVDAMLGLVSERTRVVFIANPNNPTGSYLPQDELARLHAGLPADVLLVIDQAYAEYVAPEDDDGGMALAAAHENVLATRTFSKIYGLAGERVGWGTGAPGIIAALNRIRGPFNVTLTGQKAAVAALGDQDFVRNSRLHNQVERQRFVERIEALGNHGLRPLPSEANFVLVLFEGALSAEAAAEGLADRGFAVRHLPGQGLPQGLRITIGTQQQMEIVAATLREMAEAAR</sequence>
<keyword evidence="5 9" id="KW-0032">Aminotransferase</keyword>
<dbReference type="GO" id="GO:0000105">
    <property type="term" value="P:L-histidine biosynthetic process"/>
    <property type="evidence" value="ECO:0007669"/>
    <property type="project" value="UniProtKB-UniRule"/>
</dbReference>
<dbReference type="AlphaFoldDB" id="A0A0F7KTR3"/>
<feature type="modified residue" description="N6-(pyridoxal phosphate)lysine" evidence="9">
    <location>
        <position position="229"/>
    </location>
</feature>
<keyword evidence="12" id="KW-1185">Reference proteome</keyword>
<dbReference type="KEGG" id="aay:WYH_02769"/>
<dbReference type="PATRIC" id="fig|1267766.3.peg.2805"/>
<comment type="subunit">
    <text evidence="4 9">Homodimer.</text>
</comment>
<evidence type="ECO:0000256" key="7">
    <source>
        <dbReference type="ARBA" id="ARBA00022898"/>
    </source>
</evidence>
<dbReference type="InterPro" id="IPR050106">
    <property type="entry name" value="HistidinolP_aminotransfase"/>
</dbReference>
<gene>
    <name evidence="11" type="primary">hisC2</name>
    <name evidence="9" type="synonym">hisC</name>
    <name evidence="11" type="ORF">WYH_02769</name>
</gene>
<dbReference type="Gene3D" id="3.40.640.10">
    <property type="entry name" value="Type I PLP-dependent aspartate aminotransferase-like (Major domain)"/>
    <property type="match status" value="1"/>
</dbReference>
<dbReference type="EC" id="2.6.1.9" evidence="9"/>
<feature type="domain" description="Aminotransferase class I/classII large" evidence="10">
    <location>
        <begin position="39"/>
        <end position="366"/>
    </location>
</feature>
<comment type="pathway">
    <text evidence="2 9">Amino-acid biosynthesis; L-histidine biosynthesis; L-histidine from 5-phospho-alpha-D-ribose 1-diphosphate: step 7/9.</text>
</comment>
<reference evidence="11" key="1">
    <citation type="submission" date="2015-05" db="EMBL/GenBank/DDBJ databases">
        <title>The complete genome of Altererythrobacter atlanticus strain 26DY36.</title>
        <authorList>
            <person name="Wu Y.-H."/>
            <person name="Cheng H."/>
            <person name="Wu X.-W."/>
        </authorList>
    </citation>
    <scope>NUCLEOTIDE SEQUENCE [LARGE SCALE GENOMIC DNA]</scope>
    <source>
        <strain evidence="11">26DY36</strain>
    </source>
</reference>
<dbReference type="Proteomes" id="UP000034392">
    <property type="component" value="Chromosome"/>
</dbReference>
<evidence type="ECO:0000256" key="5">
    <source>
        <dbReference type="ARBA" id="ARBA00022576"/>
    </source>
</evidence>
<evidence type="ECO:0000256" key="4">
    <source>
        <dbReference type="ARBA" id="ARBA00011738"/>
    </source>
</evidence>
<evidence type="ECO:0000256" key="8">
    <source>
        <dbReference type="ARBA" id="ARBA00047481"/>
    </source>
</evidence>
<protein>
    <recommendedName>
        <fullName evidence="9">Histidinol-phosphate aminotransferase</fullName>
        <ecNumber evidence="9">2.6.1.9</ecNumber>
    </recommendedName>
    <alternativeName>
        <fullName evidence="9">Imidazole acetol-phosphate transaminase</fullName>
    </alternativeName>
</protein>
<dbReference type="NCBIfam" id="TIGR01141">
    <property type="entry name" value="hisC"/>
    <property type="match status" value="1"/>
</dbReference>
<dbReference type="RefSeq" id="WP_046904261.1">
    <property type="nucleotide sequence ID" value="NZ_JACIJL010000006.1"/>
</dbReference>
<evidence type="ECO:0000256" key="1">
    <source>
        <dbReference type="ARBA" id="ARBA00001933"/>
    </source>
</evidence>
<proteinExistence type="inferred from homology"/>
<keyword evidence="9" id="KW-0028">Amino-acid biosynthesis</keyword>
<dbReference type="InterPro" id="IPR015422">
    <property type="entry name" value="PyrdxlP-dep_Trfase_small"/>
</dbReference>
<dbReference type="PANTHER" id="PTHR43643:SF3">
    <property type="entry name" value="HISTIDINOL-PHOSPHATE AMINOTRANSFERASE"/>
    <property type="match status" value="1"/>
</dbReference>
<accession>A0A0F7KTR3</accession>
<keyword evidence="9" id="KW-0368">Histidine biosynthesis</keyword>
<comment type="catalytic activity">
    <reaction evidence="8 9">
        <text>L-histidinol phosphate + 2-oxoglutarate = 3-(imidazol-4-yl)-2-oxopropyl phosphate + L-glutamate</text>
        <dbReference type="Rhea" id="RHEA:23744"/>
        <dbReference type="ChEBI" id="CHEBI:16810"/>
        <dbReference type="ChEBI" id="CHEBI:29985"/>
        <dbReference type="ChEBI" id="CHEBI:57766"/>
        <dbReference type="ChEBI" id="CHEBI:57980"/>
        <dbReference type="EC" id="2.6.1.9"/>
    </reaction>
</comment>
<dbReference type="HAMAP" id="MF_01023">
    <property type="entry name" value="HisC_aminotrans_2"/>
    <property type="match status" value="1"/>
</dbReference>
<dbReference type="InterPro" id="IPR015421">
    <property type="entry name" value="PyrdxlP-dep_Trfase_major"/>
</dbReference>
<comment type="similarity">
    <text evidence="3 9">Belongs to the class-II pyridoxal-phosphate-dependent aminotransferase family. Histidinol-phosphate aminotransferase subfamily.</text>
</comment>
<dbReference type="SUPFAM" id="SSF53383">
    <property type="entry name" value="PLP-dependent transferases"/>
    <property type="match status" value="1"/>
</dbReference>
<dbReference type="Gene3D" id="3.90.1150.10">
    <property type="entry name" value="Aspartate Aminotransferase, domain 1"/>
    <property type="match status" value="1"/>
</dbReference>
<dbReference type="PANTHER" id="PTHR43643">
    <property type="entry name" value="HISTIDINOL-PHOSPHATE AMINOTRANSFERASE 2"/>
    <property type="match status" value="1"/>
</dbReference>
<dbReference type="GO" id="GO:0030170">
    <property type="term" value="F:pyridoxal phosphate binding"/>
    <property type="evidence" value="ECO:0007669"/>
    <property type="project" value="InterPro"/>
</dbReference>
<evidence type="ECO:0000259" key="10">
    <source>
        <dbReference type="Pfam" id="PF00155"/>
    </source>
</evidence>
<evidence type="ECO:0000256" key="3">
    <source>
        <dbReference type="ARBA" id="ARBA00007970"/>
    </source>
</evidence>
<keyword evidence="6 9" id="KW-0808">Transferase</keyword>
<dbReference type="GO" id="GO:0004400">
    <property type="term" value="F:histidinol-phosphate transaminase activity"/>
    <property type="evidence" value="ECO:0007669"/>
    <property type="project" value="UniProtKB-UniRule"/>
</dbReference>
<dbReference type="EMBL" id="CP011452">
    <property type="protein sequence ID" value="AKH43798.1"/>
    <property type="molecule type" value="Genomic_DNA"/>
</dbReference>
<name>A0A0F7KTR3_9SPHN</name>
<dbReference type="InterPro" id="IPR004839">
    <property type="entry name" value="Aminotransferase_I/II_large"/>
</dbReference>
<keyword evidence="7 9" id="KW-0663">Pyridoxal phosphate</keyword>
<dbReference type="Pfam" id="PF00155">
    <property type="entry name" value="Aminotran_1_2"/>
    <property type="match status" value="1"/>
</dbReference>
<evidence type="ECO:0000313" key="12">
    <source>
        <dbReference type="Proteomes" id="UP000034392"/>
    </source>
</evidence>
<dbReference type="STRING" id="1267766.WYH_02769"/>
<dbReference type="OrthoDB" id="9809616at2"/>
<evidence type="ECO:0000313" key="11">
    <source>
        <dbReference type="EMBL" id="AKH43798.1"/>
    </source>
</evidence>
<organism evidence="11 12">
    <name type="scientific">Croceibacterium atlanticum</name>
    <dbReference type="NCBI Taxonomy" id="1267766"/>
    <lineage>
        <taxon>Bacteria</taxon>
        <taxon>Pseudomonadati</taxon>
        <taxon>Pseudomonadota</taxon>
        <taxon>Alphaproteobacteria</taxon>
        <taxon>Sphingomonadales</taxon>
        <taxon>Erythrobacteraceae</taxon>
        <taxon>Croceibacterium</taxon>
    </lineage>
</organism>
<dbReference type="UniPathway" id="UPA00031">
    <property type="reaction ID" value="UER00012"/>
</dbReference>
<comment type="cofactor">
    <cofactor evidence="1 9">
        <name>pyridoxal 5'-phosphate</name>
        <dbReference type="ChEBI" id="CHEBI:597326"/>
    </cofactor>
</comment>
<evidence type="ECO:0000256" key="2">
    <source>
        <dbReference type="ARBA" id="ARBA00005011"/>
    </source>
</evidence>
<dbReference type="InterPro" id="IPR015424">
    <property type="entry name" value="PyrdxlP-dep_Trfase"/>
</dbReference>
<dbReference type="CDD" id="cd00609">
    <property type="entry name" value="AAT_like"/>
    <property type="match status" value="1"/>
</dbReference>
<evidence type="ECO:0000256" key="9">
    <source>
        <dbReference type="HAMAP-Rule" id="MF_01023"/>
    </source>
</evidence>
<dbReference type="InterPro" id="IPR005861">
    <property type="entry name" value="HisP_aminotrans"/>
</dbReference>
<evidence type="ECO:0000256" key="6">
    <source>
        <dbReference type="ARBA" id="ARBA00022679"/>
    </source>
</evidence>